<keyword evidence="2" id="KW-1185">Reference proteome</keyword>
<evidence type="ECO:0000313" key="1">
    <source>
        <dbReference type="EMBL" id="GBP42470.1"/>
    </source>
</evidence>
<dbReference type="EMBL" id="BGZK01000419">
    <property type="protein sequence ID" value="GBP42470.1"/>
    <property type="molecule type" value="Genomic_DNA"/>
</dbReference>
<organism evidence="1 2">
    <name type="scientific">Eumeta variegata</name>
    <name type="common">Bagworm moth</name>
    <name type="synonym">Eumeta japonica</name>
    <dbReference type="NCBI Taxonomy" id="151549"/>
    <lineage>
        <taxon>Eukaryota</taxon>
        <taxon>Metazoa</taxon>
        <taxon>Ecdysozoa</taxon>
        <taxon>Arthropoda</taxon>
        <taxon>Hexapoda</taxon>
        <taxon>Insecta</taxon>
        <taxon>Pterygota</taxon>
        <taxon>Neoptera</taxon>
        <taxon>Endopterygota</taxon>
        <taxon>Lepidoptera</taxon>
        <taxon>Glossata</taxon>
        <taxon>Ditrysia</taxon>
        <taxon>Tineoidea</taxon>
        <taxon>Psychidae</taxon>
        <taxon>Oiketicinae</taxon>
        <taxon>Eumeta</taxon>
    </lineage>
</organism>
<dbReference type="AlphaFoldDB" id="A0A4C1VV89"/>
<sequence length="199" mass="22288">MTVFDTLAEYRREAIAPAVAWATDHPSAYFTYSIIIQPADNAPRYKSKVSLGAIACQRAVTLGYLSFLKSLRQLITVRNYFTAASATGPRYSTEQAVALLLSYYGVRPDAHAPVTERGRRDGARRPAHHIGTPLFLCQRYIRKLGGVVDVRRDIGTPMPNNHLRNELGPDNDNIIEERCRGNGHYRALRTRPLPPQLLS</sequence>
<proteinExistence type="predicted"/>
<reference evidence="1 2" key="1">
    <citation type="journal article" date="2019" name="Commun. Biol.">
        <title>The bagworm genome reveals a unique fibroin gene that provides high tensile strength.</title>
        <authorList>
            <person name="Kono N."/>
            <person name="Nakamura H."/>
            <person name="Ohtoshi R."/>
            <person name="Tomita M."/>
            <person name="Numata K."/>
            <person name="Arakawa K."/>
        </authorList>
    </citation>
    <scope>NUCLEOTIDE SEQUENCE [LARGE SCALE GENOMIC DNA]</scope>
</reference>
<accession>A0A4C1VV89</accession>
<comment type="caution">
    <text evidence="1">The sequence shown here is derived from an EMBL/GenBank/DDBJ whole genome shotgun (WGS) entry which is preliminary data.</text>
</comment>
<name>A0A4C1VV89_EUMVA</name>
<evidence type="ECO:0000313" key="2">
    <source>
        <dbReference type="Proteomes" id="UP000299102"/>
    </source>
</evidence>
<protein>
    <submittedName>
        <fullName evidence="1">Uncharacterized protein</fullName>
    </submittedName>
</protein>
<gene>
    <name evidence="1" type="ORF">EVAR_29273_1</name>
</gene>
<dbReference type="Proteomes" id="UP000299102">
    <property type="component" value="Unassembled WGS sequence"/>
</dbReference>